<comment type="catalytic activity">
    <reaction evidence="15 17">
        <text>DNA(n) + a 2'-deoxyribonucleoside 5'-triphosphate = DNA(n+1) + diphosphate</text>
        <dbReference type="Rhea" id="RHEA:22508"/>
        <dbReference type="Rhea" id="RHEA-COMP:17339"/>
        <dbReference type="Rhea" id="RHEA-COMP:17340"/>
        <dbReference type="ChEBI" id="CHEBI:33019"/>
        <dbReference type="ChEBI" id="CHEBI:61560"/>
        <dbReference type="ChEBI" id="CHEBI:173112"/>
        <dbReference type="EC" id="2.7.7.7"/>
    </reaction>
</comment>
<dbReference type="Pfam" id="PF14792">
    <property type="entry name" value="DNA_pol_B_palm"/>
    <property type="match status" value="1"/>
</dbReference>
<dbReference type="Gene3D" id="3.30.210.10">
    <property type="entry name" value="DNA polymerase, thumb domain"/>
    <property type="match status" value="1"/>
</dbReference>
<comment type="function">
    <text evidence="17">DNA polymerase that functions in several pathways of DNA repair. Involved in base excision repair (BER) responsible for repair of lesions that give rise to abasic (AP) sites in DNA. Also contributes to DNA double-strand break repair by non-homologous end joining and homologous recombination. Has both template-dependent and template-independent (terminal transferase) DNA polymerase activities. Has also a 5'-deoxyribose-5-phosphate lyase (dRP lyase) activity.</text>
</comment>
<evidence type="ECO:0000256" key="15">
    <source>
        <dbReference type="ARBA" id="ARBA00049244"/>
    </source>
</evidence>
<evidence type="ECO:0000256" key="3">
    <source>
        <dbReference type="ARBA" id="ARBA00008323"/>
    </source>
</evidence>
<dbReference type="InterPro" id="IPR022312">
    <property type="entry name" value="DNA_pol_X"/>
</dbReference>
<dbReference type="Gene3D" id="3.30.460.10">
    <property type="entry name" value="Beta Polymerase, domain 2"/>
    <property type="match status" value="1"/>
</dbReference>
<dbReference type="FunFam" id="3.30.460.10:FF:000021">
    <property type="entry name" value="DNA polymerase beta"/>
    <property type="match status" value="1"/>
</dbReference>
<evidence type="ECO:0000256" key="12">
    <source>
        <dbReference type="ARBA" id="ARBA00023125"/>
    </source>
</evidence>
<keyword evidence="7 17" id="KW-0548">Nucleotidyltransferase</keyword>
<sequence>MSKRKNATTENPNKDFCDFLMELANYEKNVNRQMHKYNAYRKAVGVLAKHPTRVKSGAEAKKLARTRLVISYFFKIIFAPRSTSQVLSLAGLIPSVPGDGIGDKIAKKIDEYIDTGSLRKLEKIRADDTSVAINELTKVTGIGPAAAQKLVQEGITSIEELRKHPDKLNHHQQIGLKHFEDFEKRIPRAEMEQIQDTAFSEIRKLDDKFEARVCGSFRRGAESSGDIDILLTHPDYTSKTKGKPDLLHQVVKRLEKVGLITDTLVHGDFKFMGVCRVLESSPGSSKERCFRRIDIRLIPHDQYYCALLYFTGSDIFNKNMRAHALEVGFTLNEYTLRPLGSTGTPGEPLPVTSEEDIFDYLGMEYKQPYQRNS</sequence>
<evidence type="ECO:0000256" key="5">
    <source>
        <dbReference type="ARBA" id="ARBA00022634"/>
    </source>
</evidence>
<dbReference type="GO" id="GO:0046872">
    <property type="term" value="F:metal ion binding"/>
    <property type="evidence" value="ECO:0007669"/>
    <property type="project" value="UniProtKB-UniRule"/>
</dbReference>
<keyword evidence="10" id="KW-0460">Magnesium</keyword>
<dbReference type="FunFam" id="1.10.150.20:FF:000026">
    <property type="entry name" value="DNA polymerase beta"/>
    <property type="match status" value="1"/>
</dbReference>
<evidence type="ECO:0000256" key="11">
    <source>
        <dbReference type="ARBA" id="ARBA00022932"/>
    </source>
</evidence>
<dbReference type="Pfam" id="PF10391">
    <property type="entry name" value="DNA_pol_lambd_f"/>
    <property type="match status" value="1"/>
</dbReference>
<keyword evidence="6 17" id="KW-0808">Transferase</keyword>
<dbReference type="InterPro" id="IPR029398">
    <property type="entry name" value="PolB_thumb"/>
</dbReference>
<name>K1QPA4_MAGGI</name>
<gene>
    <name evidence="19" type="ORF">CGI_10020408</name>
</gene>
<dbReference type="PROSITE" id="PS00522">
    <property type="entry name" value="DNA_POLYMERASE_X"/>
    <property type="match status" value="1"/>
</dbReference>
<dbReference type="EC" id="2.7.7.7" evidence="17"/>
<dbReference type="Gene3D" id="1.10.150.110">
    <property type="entry name" value="DNA polymerase beta, N-terminal domain-like"/>
    <property type="match status" value="2"/>
</dbReference>
<dbReference type="GO" id="GO:0006303">
    <property type="term" value="P:double-strand break repair via nonhomologous end joining"/>
    <property type="evidence" value="ECO:0007669"/>
    <property type="project" value="TreeGrafter"/>
</dbReference>
<dbReference type="Pfam" id="PF14791">
    <property type="entry name" value="DNA_pol_B_thumb"/>
    <property type="match status" value="1"/>
</dbReference>
<evidence type="ECO:0000256" key="4">
    <source>
        <dbReference type="ARBA" id="ARBA00022490"/>
    </source>
</evidence>
<keyword evidence="4" id="KW-0963">Cytoplasm</keyword>
<protein>
    <recommendedName>
        <fullName evidence="17">DNA polymerase</fullName>
        <ecNumber evidence="17">2.7.7.7</ecNumber>
    </recommendedName>
</protein>
<dbReference type="HOGENOM" id="CLU_008698_1_0_1"/>
<dbReference type="SUPFAM" id="SSF81585">
    <property type="entry name" value="PsbU/PolX domain-like"/>
    <property type="match status" value="1"/>
</dbReference>
<keyword evidence="5" id="KW-0237">DNA synthesis</keyword>
<dbReference type="SUPFAM" id="SSF81301">
    <property type="entry name" value="Nucleotidyltransferase"/>
    <property type="match status" value="1"/>
</dbReference>
<feature type="active site" description="Nucleophile; Schiff-base intermediate with DNA; for 5'-dRP lyase activity" evidence="16">
    <location>
        <position position="108"/>
    </location>
</feature>
<evidence type="ECO:0000313" key="19">
    <source>
        <dbReference type="EMBL" id="EKC38737.1"/>
    </source>
</evidence>
<dbReference type="InterPro" id="IPR018944">
    <property type="entry name" value="DNA_pol_lambd_fingers_domain"/>
</dbReference>
<evidence type="ECO:0000256" key="1">
    <source>
        <dbReference type="ARBA" id="ARBA00001946"/>
    </source>
</evidence>
<feature type="domain" description="DNA-directed DNA polymerase X" evidence="18">
    <location>
        <begin position="11"/>
        <end position="372"/>
    </location>
</feature>
<dbReference type="InParanoid" id="K1QPA4"/>
<dbReference type="PANTHER" id="PTHR11276:SF42">
    <property type="entry name" value="DNA POLYMERASE BETA"/>
    <property type="match status" value="1"/>
</dbReference>
<evidence type="ECO:0000256" key="10">
    <source>
        <dbReference type="ARBA" id="ARBA00022842"/>
    </source>
</evidence>
<dbReference type="EMBL" id="JH817704">
    <property type="protein sequence ID" value="EKC38737.1"/>
    <property type="molecule type" value="Genomic_DNA"/>
</dbReference>
<keyword evidence="13 17" id="KW-0234">DNA repair</keyword>
<comment type="subcellular location">
    <subcellularLocation>
        <location evidence="2 17">Nucleus</location>
    </subcellularLocation>
</comment>
<evidence type="ECO:0000259" key="18">
    <source>
        <dbReference type="SMART" id="SM00483"/>
    </source>
</evidence>
<evidence type="ECO:0000256" key="16">
    <source>
        <dbReference type="PIRSR" id="PIRSR622312-50"/>
    </source>
</evidence>
<dbReference type="InterPro" id="IPR002008">
    <property type="entry name" value="DNA_pol_X_beta-like"/>
</dbReference>
<dbReference type="PRINTS" id="PR00869">
    <property type="entry name" value="DNAPOLX"/>
</dbReference>
<evidence type="ECO:0000256" key="17">
    <source>
        <dbReference type="RuleBase" id="RU366014"/>
    </source>
</evidence>
<dbReference type="GO" id="GO:0003887">
    <property type="term" value="F:DNA-directed DNA polymerase activity"/>
    <property type="evidence" value="ECO:0007669"/>
    <property type="project" value="UniProtKB-UniRule"/>
</dbReference>
<dbReference type="PRINTS" id="PR00870">
    <property type="entry name" value="DNAPOLXBETA"/>
</dbReference>
<dbReference type="CDD" id="cd00141">
    <property type="entry name" value="NT_POLXc"/>
    <property type="match status" value="1"/>
</dbReference>
<dbReference type="Pfam" id="PF14716">
    <property type="entry name" value="HHH_8"/>
    <property type="match status" value="1"/>
</dbReference>
<evidence type="ECO:0000256" key="2">
    <source>
        <dbReference type="ARBA" id="ARBA00004123"/>
    </source>
</evidence>
<dbReference type="InterPro" id="IPR043519">
    <property type="entry name" value="NT_sf"/>
</dbReference>
<dbReference type="Gene3D" id="1.10.150.20">
    <property type="entry name" value="5' to 3' exonuclease, C-terminal subdomain"/>
    <property type="match status" value="1"/>
</dbReference>
<evidence type="ECO:0000256" key="8">
    <source>
        <dbReference type="ARBA" id="ARBA00022723"/>
    </source>
</evidence>
<evidence type="ECO:0000256" key="6">
    <source>
        <dbReference type="ARBA" id="ARBA00022679"/>
    </source>
</evidence>
<comment type="cofactor">
    <cofactor evidence="1">
        <name>Mg(2+)</name>
        <dbReference type="ChEBI" id="CHEBI:18420"/>
    </cofactor>
</comment>
<dbReference type="GO" id="GO:0003677">
    <property type="term" value="F:DNA binding"/>
    <property type="evidence" value="ECO:0007669"/>
    <property type="project" value="UniProtKB-UniRule"/>
</dbReference>
<dbReference type="InterPro" id="IPR019843">
    <property type="entry name" value="DNA_pol-X_BS"/>
</dbReference>
<keyword evidence="8" id="KW-0479">Metal-binding</keyword>
<dbReference type="InterPro" id="IPR002054">
    <property type="entry name" value="DNA-dir_DNA_pol_X"/>
</dbReference>
<keyword evidence="9 17" id="KW-0227">DNA damage</keyword>
<accession>K1QPA4</accession>
<evidence type="ECO:0000256" key="9">
    <source>
        <dbReference type="ARBA" id="ARBA00022763"/>
    </source>
</evidence>
<evidence type="ECO:0000256" key="13">
    <source>
        <dbReference type="ARBA" id="ARBA00023204"/>
    </source>
</evidence>
<keyword evidence="11 17" id="KW-0239">DNA-directed DNA polymerase</keyword>
<proteinExistence type="inferred from homology"/>
<dbReference type="GO" id="GO:0005634">
    <property type="term" value="C:nucleus"/>
    <property type="evidence" value="ECO:0007669"/>
    <property type="project" value="UniProtKB-SubCell"/>
</dbReference>
<dbReference type="AlphaFoldDB" id="K1QPA4"/>
<dbReference type="InterPro" id="IPR010996">
    <property type="entry name" value="HHH_MUS81"/>
</dbReference>
<keyword evidence="14 17" id="KW-0539">Nucleus</keyword>
<reference evidence="19" key="1">
    <citation type="journal article" date="2012" name="Nature">
        <title>The oyster genome reveals stress adaptation and complexity of shell formation.</title>
        <authorList>
            <person name="Zhang G."/>
            <person name="Fang X."/>
            <person name="Guo X."/>
            <person name="Li L."/>
            <person name="Luo R."/>
            <person name="Xu F."/>
            <person name="Yang P."/>
            <person name="Zhang L."/>
            <person name="Wang X."/>
            <person name="Qi H."/>
            <person name="Xiong Z."/>
            <person name="Que H."/>
            <person name="Xie Y."/>
            <person name="Holland P.W."/>
            <person name="Paps J."/>
            <person name="Zhu Y."/>
            <person name="Wu F."/>
            <person name="Chen Y."/>
            <person name="Wang J."/>
            <person name="Peng C."/>
            <person name="Meng J."/>
            <person name="Yang L."/>
            <person name="Liu J."/>
            <person name="Wen B."/>
            <person name="Zhang N."/>
            <person name="Huang Z."/>
            <person name="Zhu Q."/>
            <person name="Feng Y."/>
            <person name="Mount A."/>
            <person name="Hedgecock D."/>
            <person name="Xu Z."/>
            <person name="Liu Y."/>
            <person name="Domazet-Loso T."/>
            <person name="Du Y."/>
            <person name="Sun X."/>
            <person name="Zhang S."/>
            <person name="Liu B."/>
            <person name="Cheng P."/>
            <person name="Jiang X."/>
            <person name="Li J."/>
            <person name="Fan D."/>
            <person name="Wang W."/>
            <person name="Fu W."/>
            <person name="Wang T."/>
            <person name="Wang B."/>
            <person name="Zhang J."/>
            <person name="Peng Z."/>
            <person name="Li Y."/>
            <person name="Li N."/>
            <person name="Wang J."/>
            <person name="Chen M."/>
            <person name="He Y."/>
            <person name="Tan F."/>
            <person name="Song X."/>
            <person name="Zheng Q."/>
            <person name="Huang R."/>
            <person name="Yang H."/>
            <person name="Du X."/>
            <person name="Chen L."/>
            <person name="Yang M."/>
            <person name="Gaffney P.M."/>
            <person name="Wang S."/>
            <person name="Luo L."/>
            <person name="She Z."/>
            <person name="Ming Y."/>
            <person name="Huang W."/>
            <person name="Zhang S."/>
            <person name="Huang B."/>
            <person name="Zhang Y."/>
            <person name="Qu T."/>
            <person name="Ni P."/>
            <person name="Miao G."/>
            <person name="Wang J."/>
            <person name="Wang Q."/>
            <person name="Steinberg C.E."/>
            <person name="Wang H."/>
            <person name="Li N."/>
            <person name="Qian L."/>
            <person name="Zhang G."/>
            <person name="Li Y."/>
            <person name="Yang H."/>
            <person name="Liu X."/>
            <person name="Wang J."/>
            <person name="Yin Y."/>
            <person name="Wang J."/>
        </authorList>
    </citation>
    <scope>NUCLEOTIDE SEQUENCE [LARGE SCALE GENOMIC DNA]</scope>
    <source>
        <strain evidence="19">05x7-T-G4-1.051#20</strain>
    </source>
</reference>
<dbReference type="GO" id="GO:0006284">
    <property type="term" value="P:base-excision repair"/>
    <property type="evidence" value="ECO:0007669"/>
    <property type="project" value="TreeGrafter"/>
</dbReference>
<evidence type="ECO:0000256" key="7">
    <source>
        <dbReference type="ARBA" id="ARBA00022695"/>
    </source>
</evidence>
<keyword evidence="12" id="KW-0238">DNA-binding</keyword>
<evidence type="ECO:0000256" key="14">
    <source>
        <dbReference type="ARBA" id="ARBA00023242"/>
    </source>
</evidence>
<organism evidence="19">
    <name type="scientific">Magallana gigas</name>
    <name type="common">Pacific oyster</name>
    <name type="synonym">Crassostrea gigas</name>
    <dbReference type="NCBI Taxonomy" id="29159"/>
    <lineage>
        <taxon>Eukaryota</taxon>
        <taxon>Metazoa</taxon>
        <taxon>Spiralia</taxon>
        <taxon>Lophotrochozoa</taxon>
        <taxon>Mollusca</taxon>
        <taxon>Bivalvia</taxon>
        <taxon>Autobranchia</taxon>
        <taxon>Pteriomorphia</taxon>
        <taxon>Ostreida</taxon>
        <taxon>Ostreoidea</taxon>
        <taxon>Ostreidae</taxon>
        <taxon>Magallana</taxon>
    </lineage>
</organism>
<dbReference type="InterPro" id="IPR028207">
    <property type="entry name" value="DNA_pol_B_palm_palm"/>
</dbReference>
<dbReference type="InterPro" id="IPR027421">
    <property type="entry name" value="DNA_pol_lamdba_lyase_dom_sf"/>
</dbReference>
<dbReference type="SMART" id="SM00483">
    <property type="entry name" value="POLXc"/>
    <property type="match status" value="1"/>
</dbReference>
<dbReference type="InterPro" id="IPR037160">
    <property type="entry name" value="DNA_Pol_thumb_sf"/>
</dbReference>
<comment type="similarity">
    <text evidence="3 17">Belongs to the DNA polymerase type-X family.</text>
</comment>
<dbReference type="PANTHER" id="PTHR11276">
    <property type="entry name" value="DNA POLYMERASE TYPE-X FAMILY MEMBER"/>
    <property type="match status" value="1"/>
</dbReference>
<dbReference type="FunFam" id="3.30.210.10:FF:000002">
    <property type="entry name" value="DNA polymerase"/>
    <property type="match status" value="1"/>
</dbReference>
<dbReference type="SUPFAM" id="SSF47802">
    <property type="entry name" value="DNA polymerase beta, N-terminal domain-like"/>
    <property type="match status" value="2"/>
</dbReference>